<feature type="non-terminal residue" evidence="2">
    <location>
        <position position="466"/>
    </location>
</feature>
<feature type="compositionally biased region" description="Basic and acidic residues" evidence="1">
    <location>
        <begin position="164"/>
        <end position="178"/>
    </location>
</feature>
<feature type="compositionally biased region" description="Basic and acidic residues" evidence="1">
    <location>
        <begin position="98"/>
        <end position="109"/>
    </location>
</feature>
<organism evidence="2">
    <name type="scientific">Blumeria graminis f. sp. tritici 96224</name>
    <dbReference type="NCBI Taxonomy" id="1268274"/>
    <lineage>
        <taxon>Eukaryota</taxon>
        <taxon>Fungi</taxon>
        <taxon>Dikarya</taxon>
        <taxon>Ascomycota</taxon>
        <taxon>Pezizomycotina</taxon>
        <taxon>Leotiomycetes</taxon>
        <taxon>Erysiphales</taxon>
        <taxon>Erysiphaceae</taxon>
        <taxon>Blumeria</taxon>
    </lineage>
</organism>
<feature type="compositionally biased region" description="Low complexity" evidence="1">
    <location>
        <begin position="226"/>
        <end position="237"/>
    </location>
</feature>
<gene>
    <name evidence="2" type="ORF">BGT96224V2_LOCUS1212</name>
</gene>
<feature type="compositionally biased region" description="Basic and acidic residues" evidence="1">
    <location>
        <begin position="28"/>
        <end position="45"/>
    </location>
</feature>
<feature type="compositionally biased region" description="Polar residues" evidence="1">
    <location>
        <begin position="249"/>
        <end position="260"/>
    </location>
</feature>
<dbReference type="OrthoDB" id="3595619at2759"/>
<dbReference type="AlphaFoldDB" id="A0A381L2A8"/>
<feature type="region of interest" description="Disordered" evidence="1">
    <location>
        <begin position="224"/>
        <end position="263"/>
    </location>
</feature>
<dbReference type="EMBL" id="UIGY01000006">
    <property type="protein sequence ID" value="SUZ08023.1"/>
    <property type="molecule type" value="Genomic_DNA"/>
</dbReference>
<feature type="compositionally biased region" description="Polar residues" evidence="1">
    <location>
        <begin position="146"/>
        <end position="163"/>
    </location>
</feature>
<feature type="compositionally biased region" description="Polar residues" evidence="1">
    <location>
        <begin position="356"/>
        <end position="373"/>
    </location>
</feature>
<feature type="compositionally biased region" description="Basic and acidic residues" evidence="1">
    <location>
        <begin position="187"/>
        <end position="196"/>
    </location>
</feature>
<evidence type="ECO:0000256" key="1">
    <source>
        <dbReference type="SAM" id="MobiDB-lite"/>
    </source>
</evidence>
<feature type="region of interest" description="Disordered" evidence="1">
    <location>
        <begin position="98"/>
        <end position="196"/>
    </location>
</feature>
<feature type="compositionally biased region" description="Polar residues" evidence="1">
    <location>
        <begin position="52"/>
        <end position="66"/>
    </location>
</feature>
<accession>A0A381L2A8</accession>
<name>A0A381L2A8_BLUGR</name>
<evidence type="ECO:0000313" key="2">
    <source>
        <dbReference type="EMBL" id="SUZ08023.1"/>
    </source>
</evidence>
<proteinExistence type="predicted"/>
<sequence length="466" mass="52682">MTIAETYPDDCKESSLYSTRRIPAPVRKSQDNKEVQEKQLGNERSRLRRTKSSASRTSLRRNTSAKDNPDAPSNPPKYTPLELLKVDSHTHHRDNVFRPLKLDLSKPDDEWSPTVPHTGQSPPRKPSRYSKELPDPNAPRIPLHTKPTSSNQAGQYETHPNSSPDDHSALIVTRKENTGSRSHHRTRSEPAPHERVDISLAEKMNLLEQLKNVESDIEKRNRFLYSRPSSRSNSRPSSQRDSRSFSRPTSRASKKNSLNFNPYEPLPSYPVQVVGQFSSLPTFHAHQNSTVSEPYHDQPPPVSIRNRSFSMSSSRSHTIYRPDQGIPLPPLPLVLQAPSFDKTRPLSRVSSWLTTSSQHEISRSSNSVTNTPRPITGRDGFYQCVEQYSISTDTSTTVTNSYLSQPTTCTSQILCPDMRKDVDPNLARALRHPGENSKVIKEIEDAEHNEVVLPDEQWAHIIGLAF</sequence>
<protein>
    <submittedName>
        <fullName evidence="2">BgtA-20221</fullName>
    </submittedName>
</protein>
<reference evidence="2" key="1">
    <citation type="submission" date="2018-07" db="EMBL/GenBank/DDBJ databases">
        <authorList>
            <person name="Quirk P.G."/>
            <person name="Krulwich T.A."/>
        </authorList>
    </citation>
    <scope>NUCLEOTIDE SEQUENCE</scope>
    <source>
        <strain evidence="2">96224</strain>
    </source>
</reference>
<feature type="region of interest" description="Disordered" evidence="1">
    <location>
        <begin position="356"/>
        <end position="375"/>
    </location>
</feature>
<feature type="region of interest" description="Disordered" evidence="1">
    <location>
        <begin position="1"/>
        <end position="80"/>
    </location>
</feature>